<evidence type="ECO:0000313" key="2">
    <source>
        <dbReference type="EMBL" id="QQK44599.1"/>
    </source>
</evidence>
<dbReference type="GeneID" id="90953096"/>
<feature type="compositionally biased region" description="Polar residues" evidence="1">
    <location>
        <begin position="151"/>
        <end position="162"/>
    </location>
</feature>
<feature type="compositionally biased region" description="Polar residues" evidence="1">
    <location>
        <begin position="11"/>
        <end position="20"/>
    </location>
</feature>
<gene>
    <name evidence="2" type="ORF">Pdw03_8500</name>
</gene>
<sequence>MLAPSKRRHSTISQESDGMLTTNSEFNRSRKIWRWKLASIIASPSNNRTTDRIRSRVYLCIRHRWFHSSQPRCSMDINPMPTSRNASIAIMNSAPAPTIPLLVVLQTLWHTQYTPPIPPIPKNNKPSLPRNNRKLPPASNSLRKKRHTNPNRRPQTSPFESTVTECATPLASAVILNPAGGKEEATAIVPSHVAETCLNWDTSVLETASDRITRRKRRMFPPLMSDSGSFGFLFVL</sequence>
<reference evidence="2 3" key="1">
    <citation type="submission" date="2020-08" db="EMBL/GenBank/DDBJ databases">
        <title>The completed genome sequence of the pathogenic ascomycete fungus Penicillium digitatum.</title>
        <authorList>
            <person name="Wang M."/>
        </authorList>
    </citation>
    <scope>NUCLEOTIDE SEQUENCE [LARGE SCALE GENOMIC DNA]</scope>
    <source>
        <strain evidence="2 3">PdW03</strain>
    </source>
</reference>
<dbReference type="EMBL" id="CP060776">
    <property type="protein sequence ID" value="QQK44599.1"/>
    <property type="molecule type" value="Genomic_DNA"/>
</dbReference>
<dbReference type="AlphaFoldDB" id="A0A7T7BLV6"/>
<dbReference type="RefSeq" id="XP_065957070.1">
    <property type="nucleotide sequence ID" value="XM_066101987.1"/>
</dbReference>
<accession>A0A7T7BLV6</accession>
<dbReference type="Proteomes" id="UP000595662">
    <property type="component" value="Chromosome 3"/>
</dbReference>
<evidence type="ECO:0000256" key="1">
    <source>
        <dbReference type="SAM" id="MobiDB-lite"/>
    </source>
</evidence>
<protein>
    <submittedName>
        <fullName evidence="2">Uncharacterized protein</fullName>
    </submittedName>
</protein>
<feature type="region of interest" description="Disordered" evidence="1">
    <location>
        <begin position="116"/>
        <end position="162"/>
    </location>
</feature>
<proteinExistence type="predicted"/>
<organism evidence="2 3">
    <name type="scientific">Penicillium digitatum</name>
    <name type="common">Green mold</name>
    <dbReference type="NCBI Taxonomy" id="36651"/>
    <lineage>
        <taxon>Eukaryota</taxon>
        <taxon>Fungi</taxon>
        <taxon>Dikarya</taxon>
        <taxon>Ascomycota</taxon>
        <taxon>Pezizomycotina</taxon>
        <taxon>Eurotiomycetes</taxon>
        <taxon>Eurotiomycetidae</taxon>
        <taxon>Eurotiales</taxon>
        <taxon>Aspergillaceae</taxon>
        <taxon>Penicillium</taxon>
    </lineage>
</organism>
<evidence type="ECO:0000313" key="3">
    <source>
        <dbReference type="Proteomes" id="UP000595662"/>
    </source>
</evidence>
<feature type="compositionally biased region" description="Basic residues" evidence="1">
    <location>
        <begin position="1"/>
        <end position="10"/>
    </location>
</feature>
<name>A0A7T7BLV6_PENDI</name>
<feature type="region of interest" description="Disordered" evidence="1">
    <location>
        <begin position="1"/>
        <end position="20"/>
    </location>
</feature>